<dbReference type="EMBL" id="JAAGMU010000129">
    <property type="protein sequence ID" value="NEC78105.1"/>
    <property type="molecule type" value="Genomic_DNA"/>
</dbReference>
<protein>
    <submittedName>
        <fullName evidence="2">Transcriptional regulator</fullName>
    </submittedName>
</protein>
<comment type="caution">
    <text evidence="2">The sequence shown here is derived from an EMBL/GenBank/DDBJ whole genome shotgun (WGS) entry which is preliminary data.</text>
</comment>
<reference evidence="2" key="1">
    <citation type="submission" date="2020-01" db="EMBL/GenBank/DDBJ databases">
        <title>Insect and environment-associated Actinomycetes.</title>
        <authorList>
            <person name="Currrie C."/>
            <person name="Chevrette M."/>
            <person name="Carlson C."/>
            <person name="Stubbendieck R."/>
            <person name="Wendt-Pienkowski E."/>
        </authorList>
    </citation>
    <scope>NUCLEOTIDE SEQUENCE</scope>
    <source>
        <strain evidence="2">SID7958</strain>
    </source>
</reference>
<feature type="non-terminal residue" evidence="2">
    <location>
        <position position="44"/>
    </location>
</feature>
<sequence length="44" mass="4058">MNSPDAVPATPEADPAGATPATATPAAATHPAAETQAGGPAAHP</sequence>
<dbReference type="AlphaFoldDB" id="A0A6G3TVH6"/>
<feature type="compositionally biased region" description="Low complexity" evidence="1">
    <location>
        <begin position="8"/>
        <end position="37"/>
    </location>
</feature>
<feature type="region of interest" description="Disordered" evidence="1">
    <location>
        <begin position="1"/>
        <end position="44"/>
    </location>
</feature>
<name>A0A6G3TVH6_9ACTN</name>
<evidence type="ECO:0000256" key="1">
    <source>
        <dbReference type="SAM" id="MobiDB-lite"/>
    </source>
</evidence>
<proteinExistence type="predicted"/>
<gene>
    <name evidence="2" type="ORF">G3I38_02290</name>
</gene>
<evidence type="ECO:0000313" key="2">
    <source>
        <dbReference type="EMBL" id="NEC78105.1"/>
    </source>
</evidence>
<organism evidence="2">
    <name type="scientific">Streptomyces sp. SID7958</name>
    <dbReference type="NCBI Taxonomy" id="2706093"/>
    <lineage>
        <taxon>Bacteria</taxon>
        <taxon>Bacillati</taxon>
        <taxon>Actinomycetota</taxon>
        <taxon>Actinomycetes</taxon>
        <taxon>Kitasatosporales</taxon>
        <taxon>Streptomycetaceae</taxon>
        <taxon>Streptomyces</taxon>
    </lineage>
</organism>
<accession>A0A6G3TVH6</accession>